<feature type="chain" id="PRO_5044892715" description="DUF4774 domain-containing protein" evidence="2">
    <location>
        <begin position="18"/>
        <end position="163"/>
    </location>
</feature>
<accession>A0ABD1EKE9</accession>
<evidence type="ECO:0000259" key="3">
    <source>
        <dbReference type="Pfam" id="PF15999"/>
    </source>
</evidence>
<name>A0ABD1EKE9_HYPHA</name>
<evidence type="ECO:0000256" key="2">
    <source>
        <dbReference type="SAM" id="SignalP"/>
    </source>
</evidence>
<organism evidence="4 5">
    <name type="scientific">Hypothenemus hampei</name>
    <name type="common">Coffee berry borer</name>
    <dbReference type="NCBI Taxonomy" id="57062"/>
    <lineage>
        <taxon>Eukaryota</taxon>
        <taxon>Metazoa</taxon>
        <taxon>Ecdysozoa</taxon>
        <taxon>Arthropoda</taxon>
        <taxon>Hexapoda</taxon>
        <taxon>Insecta</taxon>
        <taxon>Pterygota</taxon>
        <taxon>Neoptera</taxon>
        <taxon>Endopterygota</taxon>
        <taxon>Coleoptera</taxon>
        <taxon>Polyphaga</taxon>
        <taxon>Cucujiformia</taxon>
        <taxon>Curculionidae</taxon>
        <taxon>Scolytinae</taxon>
        <taxon>Hypothenemus</taxon>
    </lineage>
</organism>
<proteinExistence type="predicted"/>
<dbReference type="InterPro" id="IPR031942">
    <property type="entry name" value="DUF4774"/>
</dbReference>
<evidence type="ECO:0000313" key="4">
    <source>
        <dbReference type="EMBL" id="KAL1496982.1"/>
    </source>
</evidence>
<dbReference type="EMBL" id="JBDJPC010000006">
    <property type="protein sequence ID" value="KAL1496982.1"/>
    <property type="molecule type" value="Genomic_DNA"/>
</dbReference>
<feature type="compositionally biased region" description="Basic residues" evidence="1">
    <location>
        <begin position="152"/>
        <end position="163"/>
    </location>
</feature>
<dbReference type="Proteomes" id="UP001566132">
    <property type="component" value="Unassembled WGS sequence"/>
</dbReference>
<reference evidence="4 5" key="1">
    <citation type="submission" date="2024-05" db="EMBL/GenBank/DDBJ databases">
        <title>Genetic variation in Jamaican populations of the coffee berry borer (Hypothenemus hampei).</title>
        <authorList>
            <person name="Errbii M."/>
            <person name="Myrie A."/>
        </authorList>
    </citation>
    <scope>NUCLEOTIDE SEQUENCE [LARGE SCALE GENOMIC DNA]</scope>
    <source>
        <strain evidence="4">JA-Hopewell-2020-01-JO</strain>
        <tissue evidence="4">Whole body</tissue>
    </source>
</reference>
<feature type="signal peptide" evidence="2">
    <location>
        <begin position="1"/>
        <end position="17"/>
    </location>
</feature>
<comment type="caution">
    <text evidence="4">The sequence shown here is derived from an EMBL/GenBank/DDBJ whole genome shotgun (WGS) entry which is preliminary data.</text>
</comment>
<feature type="region of interest" description="Disordered" evidence="1">
    <location>
        <begin position="117"/>
        <end position="163"/>
    </location>
</feature>
<dbReference type="Pfam" id="PF15999">
    <property type="entry name" value="DUF4774"/>
    <property type="match status" value="1"/>
</dbReference>
<keyword evidence="2" id="KW-0732">Signal</keyword>
<evidence type="ECO:0000256" key="1">
    <source>
        <dbReference type="SAM" id="MobiDB-lite"/>
    </source>
</evidence>
<evidence type="ECO:0000313" key="5">
    <source>
        <dbReference type="Proteomes" id="UP001566132"/>
    </source>
</evidence>
<keyword evidence="5" id="KW-1185">Reference proteome</keyword>
<feature type="domain" description="DUF4774" evidence="3">
    <location>
        <begin position="104"/>
        <end position="149"/>
    </location>
</feature>
<sequence>MLTFLAILLTSLQGLTGFPVHSNHLFKNSSIILNSHISDPSILNSPNPVTGIFLNQFIDNVEDDAIVVDALFDDPEDLSNLKVQEYVISSTPINEEGTESEPSMAQVGPQATAIAGPGGVAGSSPRGTAIVGKGGTAVASPQATAVAGTKDKKMKKPNKKVKE</sequence>
<protein>
    <recommendedName>
        <fullName evidence="3">DUF4774 domain-containing protein</fullName>
    </recommendedName>
</protein>
<gene>
    <name evidence="4" type="ORF">ABEB36_008020</name>
</gene>
<dbReference type="AlphaFoldDB" id="A0ABD1EKE9"/>